<dbReference type="EMBL" id="KB008137">
    <property type="protein sequence ID" value="ELR12021.1"/>
    <property type="molecule type" value="Genomic_DNA"/>
</dbReference>
<dbReference type="SUPFAM" id="SSF52799">
    <property type="entry name" value="(Phosphotyrosine protein) phosphatases II"/>
    <property type="match status" value="1"/>
</dbReference>
<dbReference type="OrthoDB" id="271628at2759"/>
<dbReference type="GO" id="GO:0005737">
    <property type="term" value="C:cytoplasm"/>
    <property type="evidence" value="ECO:0007669"/>
    <property type="project" value="TreeGrafter"/>
</dbReference>
<dbReference type="GeneID" id="14912502"/>
<name>L8GIL8_ACACF</name>
<feature type="non-terminal residue" evidence="2">
    <location>
        <position position="1"/>
    </location>
</feature>
<reference evidence="2 3" key="1">
    <citation type="journal article" date="2013" name="Genome Biol.">
        <title>Genome of Acanthamoeba castellanii highlights extensive lateral gene transfer and early evolution of tyrosine kinase signaling.</title>
        <authorList>
            <person name="Clarke M."/>
            <person name="Lohan A.J."/>
            <person name="Liu B."/>
            <person name="Lagkouvardos I."/>
            <person name="Roy S."/>
            <person name="Zafar N."/>
            <person name="Bertelli C."/>
            <person name="Schilde C."/>
            <person name="Kianianmomeni A."/>
            <person name="Burglin T.R."/>
            <person name="Frech C."/>
            <person name="Turcotte B."/>
            <person name="Kopec K.O."/>
            <person name="Synnott J.M."/>
            <person name="Choo C."/>
            <person name="Paponov I."/>
            <person name="Finkler A."/>
            <person name="Soon Heng Tan C."/>
            <person name="Hutchins A.P."/>
            <person name="Weinmeier T."/>
            <person name="Rattei T."/>
            <person name="Chu J.S."/>
            <person name="Gimenez G."/>
            <person name="Irimia M."/>
            <person name="Rigden D.J."/>
            <person name="Fitzpatrick D.A."/>
            <person name="Lorenzo-Morales J."/>
            <person name="Bateman A."/>
            <person name="Chiu C.H."/>
            <person name="Tang P."/>
            <person name="Hegemann P."/>
            <person name="Fromm H."/>
            <person name="Raoult D."/>
            <person name="Greub G."/>
            <person name="Miranda-Saavedra D."/>
            <person name="Chen N."/>
            <person name="Nash P."/>
            <person name="Ginger M.L."/>
            <person name="Horn M."/>
            <person name="Schaap P."/>
            <person name="Caler L."/>
            <person name="Loftus B."/>
        </authorList>
    </citation>
    <scope>NUCLEOTIDE SEQUENCE [LARGE SCALE GENOMIC DNA]</scope>
    <source>
        <strain evidence="2 3">Neff</strain>
    </source>
</reference>
<sequence>LVALAQLLLDPHYRTIHGYEILIEKEFLSFGHRFQDRCGHHGKKEKDQRSPIFHQFLECTWQLLQQFPSAFEFNELFLETVLEHVYSCRFGTFFMNSAKERADSQLAERTCSLWTTINGFGSDGEDVGVFSPEDVETPAGAAADAASLLHRETRSAVDAQSQPEPEQ</sequence>
<dbReference type="RefSeq" id="XP_004334034.1">
    <property type="nucleotide sequence ID" value="XM_004333986.1"/>
</dbReference>
<dbReference type="InterPro" id="IPR029021">
    <property type="entry name" value="Prot-tyrosine_phosphatase-like"/>
</dbReference>
<accession>L8GIL8</accession>
<keyword evidence="3" id="KW-1185">Reference proteome</keyword>
<dbReference type="KEGG" id="acan:ACA1_015100"/>
<dbReference type="InterPro" id="IPR010569">
    <property type="entry name" value="Myotubularin-like_Pase_dom"/>
</dbReference>
<dbReference type="VEuPathDB" id="AmoebaDB:ACA1_015100"/>
<gene>
    <name evidence="2" type="ORF">ACA1_015100</name>
</gene>
<evidence type="ECO:0000313" key="3">
    <source>
        <dbReference type="Proteomes" id="UP000011083"/>
    </source>
</evidence>
<dbReference type="Pfam" id="PF06602">
    <property type="entry name" value="Myotub-related"/>
    <property type="match status" value="1"/>
</dbReference>
<dbReference type="PROSITE" id="PS51339">
    <property type="entry name" value="PPASE_MYOTUBULARIN"/>
    <property type="match status" value="1"/>
</dbReference>
<dbReference type="PANTHER" id="PTHR10807:SF128">
    <property type="entry name" value="PHOSPHATIDYLINOSITOL-3,5-BISPHOSPHATE 3-PHOSPHATASE"/>
    <property type="match status" value="1"/>
</dbReference>
<proteinExistence type="predicted"/>
<evidence type="ECO:0000313" key="2">
    <source>
        <dbReference type="EMBL" id="ELR12021.1"/>
    </source>
</evidence>
<organism evidence="2 3">
    <name type="scientific">Acanthamoeba castellanii (strain ATCC 30010 / Neff)</name>
    <dbReference type="NCBI Taxonomy" id="1257118"/>
    <lineage>
        <taxon>Eukaryota</taxon>
        <taxon>Amoebozoa</taxon>
        <taxon>Discosea</taxon>
        <taxon>Longamoebia</taxon>
        <taxon>Centramoebida</taxon>
        <taxon>Acanthamoebidae</taxon>
        <taxon>Acanthamoeba</taxon>
    </lineage>
</organism>
<feature type="domain" description="Myotubularin phosphatase" evidence="1">
    <location>
        <begin position="1"/>
        <end position="167"/>
    </location>
</feature>
<dbReference type="AlphaFoldDB" id="L8GIL8"/>
<evidence type="ECO:0000259" key="1">
    <source>
        <dbReference type="PROSITE" id="PS51339"/>
    </source>
</evidence>
<dbReference type="Proteomes" id="UP000011083">
    <property type="component" value="Unassembled WGS sequence"/>
</dbReference>
<dbReference type="InterPro" id="IPR030564">
    <property type="entry name" value="Myotubularin"/>
</dbReference>
<dbReference type="PANTHER" id="PTHR10807">
    <property type="entry name" value="MYOTUBULARIN-RELATED"/>
    <property type="match status" value="1"/>
</dbReference>
<protein>
    <submittedName>
        <fullName evidence="2">Myotubularin family protein</fullName>
    </submittedName>
</protein>